<reference evidence="2" key="1">
    <citation type="submission" date="2023-10" db="EMBL/GenBank/DDBJ databases">
        <authorList>
            <person name="Domelevo Entfellner J.-B."/>
        </authorList>
    </citation>
    <scope>NUCLEOTIDE SEQUENCE</scope>
</reference>
<evidence type="ECO:0008006" key="4">
    <source>
        <dbReference type="Google" id="ProtNLM"/>
    </source>
</evidence>
<keyword evidence="3" id="KW-1185">Reference proteome</keyword>
<gene>
    <name evidence="2" type="ORF">AYBTSS11_LOCUS29059</name>
</gene>
<evidence type="ECO:0000313" key="3">
    <source>
        <dbReference type="Proteomes" id="UP001189624"/>
    </source>
</evidence>
<keyword evidence="1" id="KW-0732">Signal</keyword>
<dbReference type="Gene3D" id="1.20.140.40">
    <property type="entry name" value="Invertase/pectin methylesterase inhibitor family protein"/>
    <property type="match status" value="1"/>
</dbReference>
<dbReference type="InterPro" id="IPR035513">
    <property type="entry name" value="Invertase/methylesterase_inhib"/>
</dbReference>
<organism evidence="2 3">
    <name type="scientific">Sphenostylis stenocarpa</name>
    <dbReference type="NCBI Taxonomy" id="92480"/>
    <lineage>
        <taxon>Eukaryota</taxon>
        <taxon>Viridiplantae</taxon>
        <taxon>Streptophyta</taxon>
        <taxon>Embryophyta</taxon>
        <taxon>Tracheophyta</taxon>
        <taxon>Spermatophyta</taxon>
        <taxon>Magnoliopsida</taxon>
        <taxon>eudicotyledons</taxon>
        <taxon>Gunneridae</taxon>
        <taxon>Pentapetalae</taxon>
        <taxon>rosids</taxon>
        <taxon>fabids</taxon>
        <taxon>Fabales</taxon>
        <taxon>Fabaceae</taxon>
        <taxon>Papilionoideae</taxon>
        <taxon>50 kb inversion clade</taxon>
        <taxon>NPAAA clade</taxon>
        <taxon>indigoferoid/millettioid clade</taxon>
        <taxon>Phaseoleae</taxon>
        <taxon>Sphenostylis</taxon>
    </lineage>
</organism>
<dbReference type="AlphaFoldDB" id="A0AA86W1S1"/>
<name>A0AA86W1S1_9FABA</name>
<dbReference type="EMBL" id="OY731407">
    <property type="protein sequence ID" value="CAJ1976916.1"/>
    <property type="molecule type" value="Genomic_DNA"/>
</dbReference>
<dbReference type="PANTHER" id="PTHR31890">
    <property type="entry name" value="PLANT INVERTASE/PECTIN METHYLESTERASE INHIBITOR SUPERFAMILY PROTEIN"/>
    <property type="match status" value="1"/>
</dbReference>
<evidence type="ECO:0000256" key="1">
    <source>
        <dbReference type="SAM" id="SignalP"/>
    </source>
</evidence>
<accession>A0AA86W1S1</accession>
<feature type="chain" id="PRO_5041697572" description="Pectinesterase inhibitor domain-containing protein" evidence="1">
    <location>
        <begin position="28"/>
        <end position="177"/>
    </location>
</feature>
<protein>
    <recommendedName>
        <fullName evidence="4">Pectinesterase inhibitor domain-containing protein</fullName>
    </recommendedName>
</protein>
<proteinExistence type="predicted"/>
<sequence length="177" mass="18686">MNTSTLCSVVVTLCVVLIFSSPMTVNAKGGLAAKLCMDTLEDKDGCMELLKQADPKIVTATSYEELARAVLGWAVTKGTEGQIFLKGLALVDNNPAIVRCAGFHYDGVVASFKSAMEELKDDPQTASYDAKVASDGPAACERGLAAAKINNPAIIALNRQIALLSTLAFHAICEYSP</sequence>
<dbReference type="Gramene" id="rna-AYBTSS11_LOCUS29059">
    <property type="protein sequence ID" value="CAJ1976916.1"/>
    <property type="gene ID" value="gene-AYBTSS11_LOCUS29059"/>
</dbReference>
<dbReference type="Proteomes" id="UP001189624">
    <property type="component" value="Chromosome 10"/>
</dbReference>
<feature type="signal peptide" evidence="1">
    <location>
        <begin position="1"/>
        <end position="27"/>
    </location>
</feature>
<dbReference type="PANTHER" id="PTHR31890:SF24">
    <property type="entry name" value="PLANT INVERTASE_PECTIN METHYLESTERASE INHIBITOR PROTEIN"/>
    <property type="match status" value="1"/>
</dbReference>
<evidence type="ECO:0000313" key="2">
    <source>
        <dbReference type="EMBL" id="CAJ1976916.1"/>
    </source>
</evidence>
<dbReference type="SUPFAM" id="SSF101148">
    <property type="entry name" value="Plant invertase/pectin methylesterase inhibitor"/>
    <property type="match status" value="1"/>
</dbReference>